<dbReference type="GeneID" id="47722984"/>
<accession>A0A2H1E9E5</accession>
<feature type="compositionally biased region" description="Acidic residues" evidence="1">
    <location>
        <begin position="1986"/>
        <end position="2002"/>
    </location>
</feature>
<dbReference type="RefSeq" id="WP_157926222.1">
    <property type="nucleotide sequence ID" value="NZ_CP138495.1"/>
</dbReference>
<dbReference type="InterPro" id="IPR028974">
    <property type="entry name" value="TSP_type-3_rpt"/>
</dbReference>
<evidence type="ECO:0000256" key="1">
    <source>
        <dbReference type="SAM" id="MobiDB-lite"/>
    </source>
</evidence>
<protein>
    <recommendedName>
        <fullName evidence="5">MAM domain-containing protein</fullName>
    </recommendedName>
</protein>
<feature type="compositionally biased region" description="Polar residues" evidence="1">
    <location>
        <begin position="2051"/>
        <end position="2061"/>
    </location>
</feature>
<feature type="signal peptide" evidence="2">
    <location>
        <begin position="1"/>
        <end position="33"/>
    </location>
</feature>
<dbReference type="Proteomes" id="UP000231564">
    <property type="component" value="Chromosome MARIT"/>
</dbReference>
<dbReference type="InterPro" id="IPR026341">
    <property type="entry name" value="T9SS_type_B"/>
</dbReference>
<feature type="compositionally biased region" description="Acidic residues" evidence="1">
    <location>
        <begin position="1947"/>
        <end position="1972"/>
    </location>
</feature>
<organism evidence="3 4">
    <name type="scientific">Tenacibaculum maritimum NCIMB 2154</name>
    <dbReference type="NCBI Taxonomy" id="1349785"/>
    <lineage>
        <taxon>Bacteria</taxon>
        <taxon>Pseudomonadati</taxon>
        <taxon>Bacteroidota</taxon>
        <taxon>Flavobacteriia</taxon>
        <taxon>Flavobacteriales</taxon>
        <taxon>Flavobacteriaceae</taxon>
        <taxon>Tenacibaculum</taxon>
    </lineage>
</organism>
<dbReference type="NCBIfam" id="TIGR04131">
    <property type="entry name" value="Bac_Flav_CTERM"/>
    <property type="match status" value="1"/>
</dbReference>
<proteinExistence type="predicted"/>
<feature type="region of interest" description="Disordered" evidence="1">
    <location>
        <begin position="1939"/>
        <end position="2107"/>
    </location>
</feature>
<feature type="compositionally biased region" description="Acidic residues" evidence="1">
    <location>
        <begin position="2062"/>
        <end position="2080"/>
    </location>
</feature>
<evidence type="ECO:0000313" key="3">
    <source>
        <dbReference type="EMBL" id="SFZ82148.1"/>
    </source>
</evidence>
<dbReference type="GO" id="GO:0005509">
    <property type="term" value="F:calcium ion binding"/>
    <property type="evidence" value="ECO:0007669"/>
    <property type="project" value="InterPro"/>
</dbReference>
<evidence type="ECO:0008006" key="5">
    <source>
        <dbReference type="Google" id="ProtNLM"/>
    </source>
</evidence>
<sequence>MNKKYFFFQKKTFRNSVLFIGMMVFSLSLFSQGATCPTAEVLCTPNAAFPAETSAPDLGPLPSCGTSGVEPGYPVAPTLSTTPNPAFYTLQVVQSGDLYLFINTSPQTDVDFAIWGPFSDPDAVNNCQGGNFPPGVPIDCDYSSNKSEQIDVPGVLAGESYILMITNYEGLQTDITLSPNNDHGTNTAVLGGPLAFQVSAAGPYTTGDTPVDLAITPEASNPNVSGVSFSGTGIIDTTNGTFDPVAAGVGTHKVTVTGTSYGCVVSTEIDIVVNDKCDPVTSGNLDSDNDGVSDVCDLDDDNDGILDVNERPCAVLSEDFGSGVGSPENSHPNVPAGNVGNVRVGANADFNGQSWFQPNSGADATGNSVGKYLALDNPNGTSPVLMYQENIAVQINQQYSYSLFAAAAKEASGQPTSVFPDVRMQIKDGTGTVLQTINTGVLSLNWQRFEFLFVSTTPTVTVEIYNNNVGAQYNTLLIDEVFVSLISCDTDGDGIPNYLDLDSDNDGCNDAIESGGADANDDGLVDGDGVNSSGQVTTGGAILGTSYNGTTGREDIATRLIVDAASLVNQAVLNGNPVTFGITSAIATSTTVFTGTAPSTVPNYADASAMDVSGAIVYQWQEDGVDLSNTGVYSGVNTTILTISNVTGLDGKVYKLVVTHPDNPCTRIVNEATLKVIPIIDALDDDFTGSPVTAGDNTSSVVGNDTFDGSGVVIGTGVGEVSLSGVTVPAGLTLNGDGTVSVATGTPSGSYAVVYEICENGATPANCDRATATIVVSNPIDAVDDDFTGSPVTAGDNTSSVVGNDTLDGSGVVIGTGAGEISLSGVTVPAGLTLNGDGTVSVATGTPSGSYAVVYEICENGATPVNCDRATTTIVVSNPIDAVDDDFTGSPVTAGDNTSSVVGNDTLDGSGVVIGTGAGEVSLSGVTVPAGLTLNGDGTVSVATGIPSGSYAVVYEICENGATPVNCDRATTTIVVSNPIDAVDDDFTGSPVTAGDNTSSVVGNDTLDGSGVVIGTGAGEVSLSGVTVPAGLTLNGDGTVSVATGTPSGSYAVVYEICENGATPVNCDRATATIVVSNPIDAVDDDFTGSPVTAGDNTSSVVGNDTLDGSGVVIGTGAGEVSLSGVTVPAGLTLNGDGTVSVATGTPSGSYAVVYEICENGATPVNCDRATATIVVSNPIDALDDDFTGSPVTAGDNTSSVVGNDTLDGSGVVIGTGVGEVSLSGVTVPAGLTLNGDGTVSVATGTPSGSYAVVYEICENGATPVNCDRATATIVVSNPIDAVDDDFTGSPVTAGDNTSSVVGNDTLDGSGVVIGTGAGEVSLSGVTVPAGLTLNGDGTVSVATGTPSGSYAVVYEICENGATPVNCDRATATIVVSNPIDAVDDDFTGSPVTAGDNTSSVVGNDTLDGSGVVIGTGAGEVSLSGVTVPAGLTLNGDGTVSVATGTPSGSYAVVYEICENGATPVNCDRATATIVVSNPIDAVDDDFTGSPVTAGDNTSSVVGNDTLDGSGVVIGTGAGEVSLSGVTVPAGLTLNGDGTVSVATGTPSGSYAVVYEICENGATPVNCDRATATIVVSNPIDAVDDDFTGSPVTAGDNTSSVVGNDTLDGSGVVIGTGAGEVSLSGVTVPAGLTLNGDGTVTIDANTPAGNYTIEYDICENGATPVNCDRATAIIVVVPPVIEAVADTVAGVDGLAGGTTPALTGNDTLNGVPVNIGTGPGDVELTPDNVPAGLTLNADGTVTVAPGTPAGSYDVEYTICEVTNPMNCSSVISVVNVLGAPIVANNDTDASGLDTVNGFTGGIAGDVTENDTLNGVLVDDNDILITVLNEGGLTGVSIDGSGNLIVPSGTPSGSYTVTYQICEVLNPGNCDTATALVVVEPDTDGDGVVDSVDLDDDNDGILDVIEENGTPGLDTDNDGIPDTLDLDSDGDGILDIVESGQDAGSLDTDGDGVLDSTTDLDGDGIVDTADADDTNPSGGGKVNPVDTDNDGSPDFQDIDDDGDGVNTIDENPDPNTDGSVTDAQDTDNDGIPDYLDTDDDGDGVNTIDENPDPNTDSIITDAQDTDNDGVPDYLDTDDDGDGVNTIDENPDPNTDGSITDAQDTDNDGIPDYLDMDETVTIYNEFTPNGDGDNDTFYIEFIERYPNNNLEIYNRWGNLVYSKKGYDNTFKGVSNGRLNIDENSKLPVGTYFYVLDLGESGKEPLKGWLYINR</sequence>
<dbReference type="SUPFAM" id="SSF103647">
    <property type="entry name" value="TSP type-3 repeat"/>
    <property type="match status" value="1"/>
</dbReference>
<dbReference type="Pfam" id="PF13585">
    <property type="entry name" value="CHU_C"/>
    <property type="match status" value="1"/>
</dbReference>
<dbReference type="OrthoDB" id="9805017at2"/>
<feature type="compositionally biased region" description="Polar residues" evidence="1">
    <location>
        <begin position="2012"/>
        <end position="2022"/>
    </location>
</feature>
<keyword evidence="4" id="KW-1185">Reference proteome</keyword>
<evidence type="ECO:0000313" key="4">
    <source>
        <dbReference type="Proteomes" id="UP000231564"/>
    </source>
</evidence>
<evidence type="ECO:0000256" key="2">
    <source>
        <dbReference type="SAM" id="SignalP"/>
    </source>
</evidence>
<feature type="compositionally biased region" description="Acidic residues" evidence="1">
    <location>
        <begin position="2023"/>
        <end position="2041"/>
    </location>
</feature>
<dbReference type="Gene3D" id="4.10.1080.10">
    <property type="entry name" value="TSP type-3 repeat"/>
    <property type="match status" value="3"/>
</dbReference>
<feature type="compositionally biased region" description="Polar residues" evidence="1">
    <location>
        <begin position="2090"/>
        <end position="2100"/>
    </location>
</feature>
<dbReference type="KEGG" id="tmar:MARIT_1464"/>
<feature type="chain" id="PRO_5013924054" description="MAM domain-containing protein" evidence="2">
    <location>
        <begin position="34"/>
        <end position="2211"/>
    </location>
</feature>
<keyword evidence="2" id="KW-0732">Signal</keyword>
<dbReference type="EMBL" id="LT634361">
    <property type="protein sequence ID" value="SFZ82148.1"/>
    <property type="molecule type" value="Genomic_DNA"/>
</dbReference>
<gene>
    <name evidence="3" type="ORF">MARIT_1464</name>
</gene>
<reference evidence="3 4" key="1">
    <citation type="submission" date="2016-11" db="EMBL/GenBank/DDBJ databases">
        <authorList>
            <person name="Jaros S."/>
            <person name="Januszkiewicz K."/>
            <person name="Wedrychowicz H."/>
        </authorList>
    </citation>
    <scope>NUCLEOTIDE SEQUENCE [LARGE SCALE GENOMIC DNA]</scope>
    <source>
        <strain evidence="3">NCIMB 2154T</strain>
    </source>
</reference>
<name>A0A2H1E9E5_9FLAO</name>